<feature type="transmembrane region" description="Helical" evidence="10">
    <location>
        <begin position="53"/>
        <end position="74"/>
    </location>
</feature>
<feature type="region of interest" description="Disordered" evidence="9">
    <location>
        <begin position="1"/>
        <end position="35"/>
    </location>
</feature>
<dbReference type="InterPro" id="IPR018456">
    <property type="entry name" value="PTR2_symporter_CS"/>
</dbReference>
<keyword evidence="8" id="KW-0813">Transport</keyword>
<reference evidence="12" key="1">
    <citation type="journal article" date="2011" name="Nature">
        <title>A high-resolution map of human evolutionary constraint using 29 mammals.</title>
        <authorList>
            <person name="Lindblad-Toh K."/>
            <person name="Garber M."/>
            <person name="Zuk O."/>
            <person name="Lin M.F."/>
            <person name="Parker B.J."/>
            <person name="Washietl S."/>
            <person name="Kheradpour P."/>
            <person name="Ernst J."/>
            <person name="Jordan G."/>
            <person name="Mauceli E."/>
            <person name="Ward L.D."/>
            <person name="Lowe C.B."/>
            <person name="Holloway A.K."/>
            <person name="Clamp M."/>
            <person name="Gnerre S."/>
            <person name="Alfoldi J."/>
            <person name="Beal K."/>
            <person name="Chang J."/>
            <person name="Clawson H."/>
            <person name="Cuff J."/>
            <person name="Di Palma F."/>
            <person name="Fitzgerald S."/>
            <person name="Flicek P."/>
            <person name="Guttman M."/>
            <person name="Hubisz M.J."/>
            <person name="Jaffe D.B."/>
            <person name="Jungreis I."/>
            <person name="Kent W.J."/>
            <person name="Kostka D."/>
            <person name="Lara M."/>
            <person name="Martins A.L."/>
            <person name="Massingham T."/>
            <person name="Moltke I."/>
            <person name="Raney B.J."/>
            <person name="Rasmussen M.D."/>
            <person name="Robinson J."/>
            <person name="Stark A."/>
            <person name="Vilella A.J."/>
            <person name="Wen J."/>
            <person name="Xie X."/>
            <person name="Zody M.C."/>
            <person name="Baldwin J."/>
            <person name="Bloom T."/>
            <person name="Chin C.W."/>
            <person name="Heiman D."/>
            <person name="Nicol R."/>
            <person name="Nusbaum C."/>
            <person name="Young S."/>
            <person name="Wilkinson J."/>
            <person name="Worley K.C."/>
            <person name="Kovar C.L."/>
            <person name="Muzny D.M."/>
            <person name="Gibbs R.A."/>
            <person name="Cree A."/>
            <person name="Dihn H.H."/>
            <person name="Fowler G."/>
            <person name="Jhangiani S."/>
            <person name="Joshi V."/>
            <person name="Lee S."/>
            <person name="Lewis L.R."/>
            <person name="Nazareth L.V."/>
            <person name="Okwuonu G."/>
            <person name="Santibanez J."/>
            <person name="Warren W.C."/>
            <person name="Mardis E.R."/>
            <person name="Weinstock G.M."/>
            <person name="Wilson R.K."/>
            <person name="Delehaunty K."/>
            <person name="Dooling D."/>
            <person name="Fronik C."/>
            <person name="Fulton L."/>
            <person name="Fulton B."/>
            <person name="Graves T."/>
            <person name="Minx P."/>
            <person name="Sodergren E."/>
            <person name="Birney E."/>
            <person name="Margulies E.H."/>
            <person name="Herrero J."/>
            <person name="Green E.D."/>
            <person name="Haussler D."/>
            <person name="Siepel A."/>
            <person name="Goldman N."/>
            <person name="Pollard K.S."/>
            <person name="Pedersen J.S."/>
            <person name="Lander E.S."/>
            <person name="Kellis M."/>
        </authorList>
    </citation>
    <scope>NUCLEOTIDE SEQUENCE [LARGE SCALE GENOMIC DNA]</scope>
    <source>
        <strain evidence="12">2N</strain>
    </source>
</reference>
<evidence type="ECO:0000256" key="1">
    <source>
        <dbReference type="ARBA" id="ARBA00004141"/>
    </source>
</evidence>
<keyword evidence="12" id="KW-1185">Reference proteome</keyword>
<evidence type="ECO:0000313" key="11">
    <source>
        <dbReference type="Ensembl" id="ENSCPOP00000025187.1"/>
    </source>
</evidence>
<gene>
    <name evidence="11" type="primary">SLC15A2</name>
</gene>
<evidence type="ECO:0000256" key="4">
    <source>
        <dbReference type="ARBA" id="ARBA00022847"/>
    </source>
</evidence>
<dbReference type="Proteomes" id="UP000005447">
    <property type="component" value="Unassembled WGS sequence"/>
</dbReference>
<dbReference type="InterPro" id="IPR036259">
    <property type="entry name" value="MFS_trans_sf"/>
</dbReference>
<keyword evidence="5" id="KW-0571">Peptide transport</keyword>
<evidence type="ECO:0000256" key="3">
    <source>
        <dbReference type="ARBA" id="ARBA00022692"/>
    </source>
</evidence>
<evidence type="ECO:0000256" key="5">
    <source>
        <dbReference type="ARBA" id="ARBA00022856"/>
    </source>
</evidence>
<dbReference type="Bgee" id="ENSCPOG00000006934">
    <property type="expression patterns" value="Expressed in adult mammalian kidney and 11 other cell types or tissues"/>
</dbReference>
<dbReference type="Gene3D" id="1.20.1250.20">
    <property type="entry name" value="MFS general substrate transporter like domains"/>
    <property type="match status" value="1"/>
</dbReference>
<feature type="transmembrane region" description="Helical" evidence="10">
    <location>
        <begin position="218"/>
        <end position="236"/>
    </location>
</feature>
<accession>A0A286XIB6</accession>
<feature type="transmembrane region" description="Helical" evidence="10">
    <location>
        <begin position="186"/>
        <end position="206"/>
    </location>
</feature>
<sequence length="242" mass="26628">IKEPAMNPFQKNESKQTLFSPVSTEEVPPRAPSPPKQSPPVIFFSMHPSNASVLFCFLFFLFLILAVLTLYFLYFLHWNEDTSTSVYHAFNSLCYFTPILGAAIADSWLGKFKTIIYLSLVYVLGHVLKSLGAIPVLGGKMAHTILSLIGLSLIALGTGGIKPCVAAFGGDQFEEKHAEERTRYFSVFYLSINAGSLISTFITPMLRGDVQCFGEDCYALAFGVPGLLMVIALGEYSRAKET</sequence>
<feature type="transmembrane region" description="Helical" evidence="10">
    <location>
        <begin position="86"/>
        <end position="105"/>
    </location>
</feature>
<dbReference type="Pfam" id="PF00854">
    <property type="entry name" value="PTR2"/>
    <property type="match status" value="1"/>
</dbReference>
<dbReference type="GO" id="GO:0006857">
    <property type="term" value="P:oligopeptide transport"/>
    <property type="evidence" value="ECO:0007669"/>
    <property type="project" value="InterPro"/>
</dbReference>
<keyword evidence="6 10" id="KW-1133">Transmembrane helix</keyword>
<keyword evidence="4" id="KW-0769">Symport</keyword>
<reference evidence="11" key="2">
    <citation type="submission" date="2025-08" db="UniProtKB">
        <authorList>
            <consortium name="Ensembl"/>
        </authorList>
    </citation>
    <scope>IDENTIFICATION</scope>
    <source>
        <strain evidence="11">2N</strain>
    </source>
</reference>
<dbReference type="GO" id="GO:0015293">
    <property type="term" value="F:symporter activity"/>
    <property type="evidence" value="ECO:0007669"/>
    <property type="project" value="UniProtKB-KW"/>
</dbReference>
<evidence type="ECO:0000313" key="12">
    <source>
        <dbReference type="Proteomes" id="UP000005447"/>
    </source>
</evidence>
<reference evidence="11" key="3">
    <citation type="submission" date="2025-09" db="UniProtKB">
        <authorList>
            <consortium name="Ensembl"/>
        </authorList>
    </citation>
    <scope>IDENTIFICATION</scope>
    <source>
        <strain evidence="11">2N</strain>
    </source>
</reference>
<evidence type="ECO:0000256" key="8">
    <source>
        <dbReference type="RuleBase" id="RU003755"/>
    </source>
</evidence>
<dbReference type="Ensembl" id="ENSCPOT00000048455.1">
    <property type="protein sequence ID" value="ENSCPOP00000025187.1"/>
    <property type="gene ID" value="ENSCPOG00000006934.4"/>
</dbReference>
<feature type="compositionally biased region" description="Polar residues" evidence="9">
    <location>
        <begin position="9"/>
        <end position="23"/>
    </location>
</feature>
<comment type="subcellular location">
    <subcellularLocation>
        <location evidence="1 8">Membrane</location>
        <topology evidence="1 8">Multi-pass membrane protein</topology>
    </subcellularLocation>
</comment>
<dbReference type="AlphaFoldDB" id="A0A286XIB6"/>
<dbReference type="EMBL" id="AAKN02035675">
    <property type="status" value="NOT_ANNOTATED_CDS"/>
    <property type="molecule type" value="Genomic_DNA"/>
</dbReference>
<proteinExistence type="inferred from homology"/>
<dbReference type="InterPro" id="IPR000109">
    <property type="entry name" value="POT_fam"/>
</dbReference>
<dbReference type="SUPFAM" id="SSF103473">
    <property type="entry name" value="MFS general substrate transporter"/>
    <property type="match status" value="1"/>
</dbReference>
<evidence type="ECO:0000256" key="9">
    <source>
        <dbReference type="SAM" id="MobiDB-lite"/>
    </source>
</evidence>
<dbReference type="PROSITE" id="PS01022">
    <property type="entry name" value="PTR2_1"/>
    <property type="match status" value="1"/>
</dbReference>
<dbReference type="EMBL" id="AAKN02035674">
    <property type="status" value="NOT_ANNOTATED_CDS"/>
    <property type="molecule type" value="Genomic_DNA"/>
</dbReference>
<dbReference type="PROSITE" id="PS01023">
    <property type="entry name" value="PTR2_2"/>
    <property type="match status" value="1"/>
</dbReference>
<keyword evidence="7 10" id="KW-0472">Membrane</keyword>
<feature type="transmembrane region" description="Helical" evidence="10">
    <location>
        <begin position="117"/>
        <end position="138"/>
    </location>
</feature>
<name>A0A286XIB6_CAVPO</name>
<feature type="transmembrane region" description="Helical" evidence="10">
    <location>
        <begin position="144"/>
        <end position="165"/>
    </location>
</feature>
<evidence type="ECO:0000256" key="2">
    <source>
        <dbReference type="ARBA" id="ARBA00005982"/>
    </source>
</evidence>
<protein>
    <submittedName>
        <fullName evidence="11">Solute carrier family 15 member 2</fullName>
    </submittedName>
</protein>
<keyword evidence="5" id="KW-0653">Protein transport</keyword>
<keyword evidence="3 8" id="KW-0812">Transmembrane</keyword>
<comment type="similarity">
    <text evidence="2 8">Belongs to the major facilitator superfamily. Proton-dependent oligopeptide transporter (POT/PTR) (TC 2.A.17) family.</text>
</comment>
<evidence type="ECO:0000256" key="7">
    <source>
        <dbReference type="ARBA" id="ARBA00023136"/>
    </source>
</evidence>
<dbReference type="VEuPathDB" id="HostDB:ENSCPOG00000006934"/>
<dbReference type="GO" id="GO:0016020">
    <property type="term" value="C:membrane"/>
    <property type="evidence" value="ECO:0007669"/>
    <property type="project" value="UniProtKB-SubCell"/>
</dbReference>
<organism evidence="11 12">
    <name type="scientific">Cavia porcellus</name>
    <name type="common">Guinea pig</name>
    <dbReference type="NCBI Taxonomy" id="10141"/>
    <lineage>
        <taxon>Eukaryota</taxon>
        <taxon>Metazoa</taxon>
        <taxon>Chordata</taxon>
        <taxon>Craniata</taxon>
        <taxon>Vertebrata</taxon>
        <taxon>Euteleostomi</taxon>
        <taxon>Mammalia</taxon>
        <taxon>Eutheria</taxon>
        <taxon>Euarchontoglires</taxon>
        <taxon>Glires</taxon>
        <taxon>Rodentia</taxon>
        <taxon>Hystricomorpha</taxon>
        <taxon>Caviidae</taxon>
        <taxon>Cavia</taxon>
    </lineage>
</organism>
<evidence type="ECO:0000256" key="6">
    <source>
        <dbReference type="ARBA" id="ARBA00022989"/>
    </source>
</evidence>
<evidence type="ECO:0000256" key="10">
    <source>
        <dbReference type="SAM" id="Phobius"/>
    </source>
</evidence>
<dbReference type="GeneTree" id="ENSGT00940000156507"/>
<dbReference type="PANTHER" id="PTHR11654">
    <property type="entry name" value="OLIGOPEPTIDE TRANSPORTER-RELATED"/>
    <property type="match status" value="1"/>
</dbReference>